<dbReference type="AlphaFoldDB" id="A0A1F6DHT8"/>
<proteinExistence type="predicted"/>
<evidence type="ECO:0000313" key="2">
    <source>
        <dbReference type="EMBL" id="OGG60951.1"/>
    </source>
</evidence>
<dbReference type="SMART" id="SM00974">
    <property type="entry name" value="T5orf172"/>
    <property type="match status" value="1"/>
</dbReference>
<sequence>MDEIIYILINEAMPDYIKIGRTNDIDRRLKDLDWTNMPLPFQCYYAARVKDVNFVERQIHTAFADNRARSNREFFKMNPERVVAIVKLVEIENVTPNRDMGETPEVKEELMKIYKKRFNFEAVGIPVGAELLFIRDKSTKATVVQNSNVQINGEVKSLSRAAQDLLHVSYPVQGPIFWVYEDETLDERRRRLESEE</sequence>
<evidence type="ECO:0000259" key="1">
    <source>
        <dbReference type="SMART" id="SM00974"/>
    </source>
</evidence>
<organism evidence="2 3">
    <name type="scientific">Candidatus Kaiserbacteria bacterium RIFCSPHIGHO2_02_FULL_49_16</name>
    <dbReference type="NCBI Taxonomy" id="1798490"/>
    <lineage>
        <taxon>Bacteria</taxon>
        <taxon>Candidatus Kaiseribacteriota</taxon>
    </lineage>
</organism>
<dbReference type="Proteomes" id="UP000178042">
    <property type="component" value="Unassembled WGS sequence"/>
</dbReference>
<name>A0A1F6DHT8_9BACT</name>
<accession>A0A1F6DHT8</accession>
<dbReference type="Pfam" id="PF10544">
    <property type="entry name" value="T5orf172"/>
    <property type="match status" value="1"/>
</dbReference>
<feature type="domain" description="Bacteriophage T5 Orf172 DNA-binding" evidence="1">
    <location>
        <begin position="11"/>
        <end position="89"/>
    </location>
</feature>
<protein>
    <recommendedName>
        <fullName evidence="1">Bacteriophage T5 Orf172 DNA-binding domain-containing protein</fullName>
    </recommendedName>
</protein>
<comment type="caution">
    <text evidence="2">The sequence shown here is derived from an EMBL/GenBank/DDBJ whole genome shotgun (WGS) entry which is preliminary data.</text>
</comment>
<reference evidence="2 3" key="1">
    <citation type="journal article" date="2016" name="Nat. Commun.">
        <title>Thousands of microbial genomes shed light on interconnected biogeochemical processes in an aquifer system.</title>
        <authorList>
            <person name="Anantharaman K."/>
            <person name="Brown C.T."/>
            <person name="Hug L.A."/>
            <person name="Sharon I."/>
            <person name="Castelle C.J."/>
            <person name="Probst A.J."/>
            <person name="Thomas B.C."/>
            <person name="Singh A."/>
            <person name="Wilkins M.J."/>
            <person name="Karaoz U."/>
            <person name="Brodie E.L."/>
            <person name="Williams K.H."/>
            <person name="Hubbard S.S."/>
            <person name="Banfield J.F."/>
        </authorList>
    </citation>
    <scope>NUCLEOTIDE SEQUENCE [LARGE SCALE GENOMIC DNA]</scope>
</reference>
<dbReference type="EMBL" id="MFLD01000003">
    <property type="protein sequence ID" value="OGG60951.1"/>
    <property type="molecule type" value="Genomic_DNA"/>
</dbReference>
<gene>
    <name evidence="2" type="ORF">A3C86_00025</name>
</gene>
<evidence type="ECO:0000313" key="3">
    <source>
        <dbReference type="Proteomes" id="UP000178042"/>
    </source>
</evidence>
<dbReference type="InterPro" id="IPR018306">
    <property type="entry name" value="Phage_T5_Orf172_DNA-bd"/>
</dbReference>